<dbReference type="EMBL" id="BRYA01001794">
    <property type="protein sequence ID" value="GMI19620.1"/>
    <property type="molecule type" value="Genomic_DNA"/>
</dbReference>
<gene>
    <name evidence="1" type="ORF">TrCOL_g1938</name>
</gene>
<accession>A0A9W7FVC4</accession>
<comment type="caution">
    <text evidence="1">The sequence shown here is derived from an EMBL/GenBank/DDBJ whole genome shotgun (WGS) entry which is preliminary data.</text>
</comment>
<organism evidence="1 2">
    <name type="scientific">Triparma columacea</name>
    <dbReference type="NCBI Taxonomy" id="722753"/>
    <lineage>
        <taxon>Eukaryota</taxon>
        <taxon>Sar</taxon>
        <taxon>Stramenopiles</taxon>
        <taxon>Ochrophyta</taxon>
        <taxon>Bolidophyceae</taxon>
        <taxon>Parmales</taxon>
        <taxon>Triparmaceae</taxon>
        <taxon>Triparma</taxon>
    </lineage>
</organism>
<evidence type="ECO:0000313" key="2">
    <source>
        <dbReference type="Proteomes" id="UP001165065"/>
    </source>
</evidence>
<feature type="non-terminal residue" evidence="1">
    <location>
        <position position="177"/>
    </location>
</feature>
<proteinExistence type="predicted"/>
<protein>
    <submittedName>
        <fullName evidence="1">Uncharacterized protein</fullName>
    </submittedName>
</protein>
<sequence length="177" mass="19692">DLNPILKKEQLDGVLPLLLGISVAEIWEEQMDMEGEAVGWVELNDLPKKWFGTQRGKDIGFRREGGEEQFRNTLHRRYAYALKEPVVDGGEVEHRSLLLWFEVVIPGMVNDLKILVFESIHNANKVLNIQSTLGEEEKAVGMEDRSGGVNGLYACGDLLKNLGLTSEEVNAIGSISS</sequence>
<feature type="non-terminal residue" evidence="1">
    <location>
        <position position="1"/>
    </location>
</feature>
<dbReference type="AlphaFoldDB" id="A0A9W7FVC4"/>
<evidence type="ECO:0000313" key="1">
    <source>
        <dbReference type="EMBL" id="GMI19620.1"/>
    </source>
</evidence>
<reference evidence="2" key="1">
    <citation type="journal article" date="2023" name="Commun. Biol.">
        <title>Genome analysis of Parmales, the sister group of diatoms, reveals the evolutionary specialization of diatoms from phago-mixotrophs to photoautotrophs.</title>
        <authorList>
            <person name="Ban H."/>
            <person name="Sato S."/>
            <person name="Yoshikawa S."/>
            <person name="Yamada K."/>
            <person name="Nakamura Y."/>
            <person name="Ichinomiya M."/>
            <person name="Sato N."/>
            <person name="Blanc-Mathieu R."/>
            <person name="Endo H."/>
            <person name="Kuwata A."/>
            <person name="Ogata H."/>
        </authorList>
    </citation>
    <scope>NUCLEOTIDE SEQUENCE [LARGE SCALE GENOMIC DNA]</scope>
</reference>
<keyword evidence="2" id="KW-1185">Reference proteome</keyword>
<dbReference type="Proteomes" id="UP001165065">
    <property type="component" value="Unassembled WGS sequence"/>
</dbReference>
<name>A0A9W7FVC4_9STRA</name>